<dbReference type="InterPro" id="IPR036291">
    <property type="entry name" value="NAD(P)-bd_dom_sf"/>
</dbReference>
<dbReference type="InterPro" id="IPR051609">
    <property type="entry name" value="NmrA/Isoflavone_reductase-like"/>
</dbReference>
<dbReference type="Gene3D" id="3.90.25.10">
    <property type="entry name" value="UDP-galactose 4-epimerase, domain 1"/>
    <property type="match status" value="1"/>
</dbReference>
<evidence type="ECO:0000256" key="1">
    <source>
        <dbReference type="ARBA" id="ARBA00022857"/>
    </source>
</evidence>
<dbReference type="AlphaFoldDB" id="A0A9Q8PHL2"/>
<dbReference type="KEGG" id="ffu:CLAFUR5_11796"/>
<gene>
    <name evidence="4" type="ORF">CLAFUR5_11796</name>
</gene>
<protein>
    <submittedName>
        <fullName evidence="4">Asnovolin J 5',6'-dehydrogenase nvfM</fullName>
    </submittedName>
</protein>
<feature type="domain" description="NmrA-like" evidence="3">
    <location>
        <begin position="5"/>
        <end position="253"/>
    </location>
</feature>
<dbReference type="RefSeq" id="XP_047766933.1">
    <property type="nucleotide sequence ID" value="XM_047910944.1"/>
</dbReference>
<dbReference type="GeneID" id="71991674"/>
<dbReference type="InterPro" id="IPR008030">
    <property type="entry name" value="NmrA-like"/>
</dbReference>
<sequence>MSRIKVGILGASGETGTSIINGLLEAGTFEIIALTRPSSMTKPSNQALASRGVTLREITLSASSNPTTLLPTIRDLQILISSIAPLEQLAQIPLATAAKAAGIQRFIPCAFLPVIPAGGHHLLRDLKQVVYTHLTSLPLPYTIIDVGWWYQISIPKLPSGLTDAFVLSGKSEIAGTGNVPSALTDLRDIGRYVARIIVDDRTLNRYVFVYNEMWSQNEVWDLFEKESGEKVERHYVSEEELVARVESYSLSQNIRGENTPEFAKSLGYLTSKELYPELEFKGLEVFAKEILRGEVPTIYEELKKQFAAWKK</sequence>
<dbReference type="SUPFAM" id="SSF51735">
    <property type="entry name" value="NAD(P)-binding Rossmann-fold domains"/>
    <property type="match status" value="1"/>
</dbReference>
<reference evidence="4" key="2">
    <citation type="journal article" date="2022" name="Microb. Genom.">
        <title>A chromosome-scale genome assembly of the tomato pathogen Cladosporium fulvum reveals a compartmentalized genome architecture and the presence of a dispensable chromosome.</title>
        <authorList>
            <person name="Zaccaron A.Z."/>
            <person name="Chen L.H."/>
            <person name="Samaras A."/>
            <person name="Stergiopoulos I."/>
        </authorList>
    </citation>
    <scope>NUCLEOTIDE SEQUENCE</scope>
    <source>
        <strain evidence="4">Race5_Kim</strain>
    </source>
</reference>
<evidence type="ECO:0000259" key="3">
    <source>
        <dbReference type="Pfam" id="PF05368"/>
    </source>
</evidence>
<dbReference type="Gene3D" id="3.40.50.720">
    <property type="entry name" value="NAD(P)-binding Rossmann-like Domain"/>
    <property type="match status" value="1"/>
</dbReference>
<keyword evidence="5" id="KW-1185">Reference proteome</keyword>
<dbReference type="CDD" id="cd05259">
    <property type="entry name" value="PCBER_SDR_a"/>
    <property type="match status" value="1"/>
</dbReference>
<evidence type="ECO:0000256" key="2">
    <source>
        <dbReference type="ARBA" id="ARBA00023002"/>
    </source>
</evidence>
<evidence type="ECO:0000313" key="5">
    <source>
        <dbReference type="Proteomes" id="UP000756132"/>
    </source>
</evidence>
<dbReference type="Proteomes" id="UP000756132">
    <property type="component" value="Chromosome 10"/>
</dbReference>
<name>A0A9Q8PHL2_PASFU</name>
<dbReference type="PANTHER" id="PTHR47706:SF9">
    <property type="entry name" value="NMRA-LIKE DOMAIN-CONTAINING PROTEIN-RELATED"/>
    <property type="match status" value="1"/>
</dbReference>
<proteinExistence type="predicted"/>
<organism evidence="4 5">
    <name type="scientific">Passalora fulva</name>
    <name type="common">Tomato leaf mold</name>
    <name type="synonym">Cladosporium fulvum</name>
    <dbReference type="NCBI Taxonomy" id="5499"/>
    <lineage>
        <taxon>Eukaryota</taxon>
        <taxon>Fungi</taxon>
        <taxon>Dikarya</taxon>
        <taxon>Ascomycota</taxon>
        <taxon>Pezizomycotina</taxon>
        <taxon>Dothideomycetes</taxon>
        <taxon>Dothideomycetidae</taxon>
        <taxon>Mycosphaerellales</taxon>
        <taxon>Mycosphaerellaceae</taxon>
        <taxon>Fulvia</taxon>
    </lineage>
</organism>
<keyword evidence="1" id="KW-0521">NADP</keyword>
<accession>A0A9Q8PHL2</accession>
<dbReference type="GO" id="GO:0016491">
    <property type="term" value="F:oxidoreductase activity"/>
    <property type="evidence" value="ECO:0007669"/>
    <property type="project" value="UniProtKB-KW"/>
</dbReference>
<reference evidence="4" key="1">
    <citation type="submission" date="2021-12" db="EMBL/GenBank/DDBJ databases">
        <authorList>
            <person name="Zaccaron A."/>
            <person name="Stergiopoulos I."/>
        </authorList>
    </citation>
    <scope>NUCLEOTIDE SEQUENCE</scope>
    <source>
        <strain evidence="4">Race5_Kim</strain>
    </source>
</reference>
<dbReference type="PANTHER" id="PTHR47706">
    <property type="entry name" value="NMRA-LIKE FAMILY PROTEIN"/>
    <property type="match status" value="1"/>
</dbReference>
<evidence type="ECO:0000313" key="4">
    <source>
        <dbReference type="EMBL" id="UJO22567.1"/>
    </source>
</evidence>
<dbReference type="InterPro" id="IPR045312">
    <property type="entry name" value="PCBER-like"/>
</dbReference>
<dbReference type="Pfam" id="PF05368">
    <property type="entry name" value="NmrA"/>
    <property type="match status" value="1"/>
</dbReference>
<dbReference type="EMBL" id="CP090172">
    <property type="protein sequence ID" value="UJO22567.1"/>
    <property type="molecule type" value="Genomic_DNA"/>
</dbReference>
<keyword evidence="2" id="KW-0560">Oxidoreductase</keyword>
<dbReference type="OrthoDB" id="419598at2759"/>